<evidence type="ECO:0000313" key="1">
    <source>
        <dbReference type="EMBL" id="BDZ40466.1"/>
    </source>
</evidence>
<dbReference type="Proteomes" id="UP001321543">
    <property type="component" value="Chromosome"/>
</dbReference>
<keyword evidence="2" id="KW-1185">Reference proteome</keyword>
<evidence type="ECO:0000313" key="2">
    <source>
        <dbReference type="Proteomes" id="UP001321543"/>
    </source>
</evidence>
<gene>
    <name evidence="1" type="ORF">GCM10025863_30800</name>
</gene>
<sequence>MRTAKRCARRLPHSPRRSIAQHRAAIADTDLEEAGLHTDAVADAHIGIALDGRGWDQKLVTFVVDREAAY</sequence>
<proteinExistence type="predicted"/>
<reference evidence="2" key="1">
    <citation type="journal article" date="2019" name="Int. J. Syst. Evol. Microbiol.">
        <title>The Global Catalogue of Microorganisms (GCM) 10K type strain sequencing project: providing services to taxonomists for standard genome sequencing and annotation.</title>
        <authorList>
            <consortium name="The Broad Institute Genomics Platform"/>
            <consortium name="The Broad Institute Genome Sequencing Center for Infectious Disease"/>
            <person name="Wu L."/>
            <person name="Ma J."/>
        </authorList>
    </citation>
    <scope>NUCLEOTIDE SEQUENCE [LARGE SCALE GENOMIC DNA]</scope>
    <source>
        <strain evidence="2">NBRC 106310</strain>
    </source>
</reference>
<accession>A0ABM8FXZ8</accession>
<dbReference type="EMBL" id="AP027728">
    <property type="protein sequence ID" value="BDZ40466.1"/>
    <property type="molecule type" value="Genomic_DNA"/>
</dbReference>
<organism evidence="1 2">
    <name type="scientific">Microbacterium suwonense</name>
    <dbReference type="NCBI Taxonomy" id="683047"/>
    <lineage>
        <taxon>Bacteria</taxon>
        <taxon>Bacillati</taxon>
        <taxon>Actinomycetota</taxon>
        <taxon>Actinomycetes</taxon>
        <taxon>Micrococcales</taxon>
        <taxon>Microbacteriaceae</taxon>
        <taxon>Microbacterium</taxon>
    </lineage>
</organism>
<dbReference type="RefSeq" id="WP_286301000.1">
    <property type="nucleotide sequence ID" value="NZ_AP027728.1"/>
</dbReference>
<name>A0ABM8FXZ8_9MICO</name>
<protein>
    <submittedName>
        <fullName evidence="1">Uncharacterized protein</fullName>
    </submittedName>
</protein>